<comment type="caution">
    <text evidence="2">The sequence shown here is derived from an EMBL/GenBank/DDBJ whole genome shotgun (WGS) entry which is preliminary data.</text>
</comment>
<dbReference type="InterPro" id="IPR004516">
    <property type="entry name" value="HisRS/HisZ"/>
</dbReference>
<dbReference type="AlphaFoldDB" id="X1FVA7"/>
<proteinExistence type="predicted"/>
<dbReference type="PANTHER" id="PTHR43707:SF1">
    <property type="entry name" value="HISTIDINE--TRNA LIGASE, MITOCHONDRIAL-RELATED"/>
    <property type="match status" value="1"/>
</dbReference>
<reference evidence="2" key="1">
    <citation type="journal article" date="2014" name="Front. Microbiol.">
        <title>High frequency of phylogenetically diverse reductive dehalogenase-homologous genes in deep subseafloor sedimentary metagenomes.</title>
        <authorList>
            <person name="Kawai M."/>
            <person name="Futagami T."/>
            <person name="Toyoda A."/>
            <person name="Takaki Y."/>
            <person name="Nishi S."/>
            <person name="Hori S."/>
            <person name="Arai W."/>
            <person name="Tsubouchi T."/>
            <person name="Morono Y."/>
            <person name="Uchiyama I."/>
            <person name="Ito T."/>
            <person name="Fujiyama A."/>
            <person name="Inagaki F."/>
            <person name="Takami H."/>
        </authorList>
    </citation>
    <scope>NUCLEOTIDE SEQUENCE</scope>
    <source>
        <strain evidence="2">Expedition CK06-06</strain>
    </source>
</reference>
<dbReference type="GO" id="GO:0006427">
    <property type="term" value="P:histidyl-tRNA aminoacylation"/>
    <property type="evidence" value="ECO:0007669"/>
    <property type="project" value="TreeGrafter"/>
</dbReference>
<feature type="non-terminal residue" evidence="2">
    <location>
        <position position="1"/>
    </location>
</feature>
<gene>
    <name evidence="2" type="ORF">S03H2_37566</name>
</gene>
<protein>
    <recommendedName>
        <fullName evidence="1">Class II Histidinyl-tRNA synthetase (HisRS)-like catalytic core domain-containing protein</fullName>
    </recommendedName>
</protein>
<dbReference type="GO" id="GO:0005737">
    <property type="term" value="C:cytoplasm"/>
    <property type="evidence" value="ECO:0007669"/>
    <property type="project" value="InterPro"/>
</dbReference>
<feature type="domain" description="Class II Histidinyl-tRNA synthetase (HisRS)-like catalytic core" evidence="1">
    <location>
        <begin position="140"/>
        <end position="264"/>
    </location>
</feature>
<dbReference type="EMBL" id="BARU01023130">
    <property type="protein sequence ID" value="GAH49571.1"/>
    <property type="molecule type" value="Genomic_DNA"/>
</dbReference>
<dbReference type="GO" id="GO:0004821">
    <property type="term" value="F:histidine-tRNA ligase activity"/>
    <property type="evidence" value="ECO:0007669"/>
    <property type="project" value="TreeGrafter"/>
</dbReference>
<feature type="non-terminal residue" evidence="2">
    <location>
        <position position="278"/>
    </location>
</feature>
<sequence length="278" mass="31097">RGRVKEHFQLNADIIGVNHPAADAEIIALTTSIIKTAGLKDEEFVCVINSRELLQSYLEFLDIKKKEEVIRIIDAKGKYVQNAIEADLIKKGFKSSESKVLAQQFRTIWQQDPRKEKNYPDIESKSDLAQYLDKLMIIEEKEVKAALESIGLSPEQTSKVYDFTLIKGIPQDVIVALKSLEVGDRVKLAIENMEELLTYLESFDVIKNCEFDMSIARGLDYYTGVVYEFLDRTGSVARAIAGGGRYDQLVESFGGGKIPATGIGMGETVLHSILKKLN</sequence>
<accession>X1FVA7</accession>
<dbReference type="PANTHER" id="PTHR43707">
    <property type="entry name" value="HISTIDYL-TRNA SYNTHETASE"/>
    <property type="match status" value="1"/>
</dbReference>
<dbReference type="InterPro" id="IPR045864">
    <property type="entry name" value="aa-tRNA-synth_II/BPL/LPL"/>
</dbReference>
<evidence type="ECO:0000259" key="1">
    <source>
        <dbReference type="Pfam" id="PF13393"/>
    </source>
</evidence>
<evidence type="ECO:0000313" key="2">
    <source>
        <dbReference type="EMBL" id="GAH49571.1"/>
    </source>
</evidence>
<dbReference type="InterPro" id="IPR041715">
    <property type="entry name" value="HisRS-like_core"/>
</dbReference>
<dbReference type="Gene3D" id="3.30.930.10">
    <property type="entry name" value="Bira Bifunctional Protein, Domain 2"/>
    <property type="match status" value="2"/>
</dbReference>
<dbReference type="SUPFAM" id="SSF55681">
    <property type="entry name" value="Class II aaRS and biotin synthetases"/>
    <property type="match status" value="1"/>
</dbReference>
<dbReference type="Pfam" id="PF13393">
    <property type="entry name" value="tRNA-synt_His"/>
    <property type="match status" value="1"/>
</dbReference>
<name>X1FVA7_9ZZZZ</name>
<organism evidence="2">
    <name type="scientific">marine sediment metagenome</name>
    <dbReference type="NCBI Taxonomy" id="412755"/>
    <lineage>
        <taxon>unclassified sequences</taxon>
        <taxon>metagenomes</taxon>
        <taxon>ecological metagenomes</taxon>
    </lineage>
</organism>